<dbReference type="EMBL" id="CP130472">
    <property type="protein sequence ID" value="WLS48272.1"/>
    <property type="molecule type" value="Genomic_DNA"/>
</dbReference>
<dbReference type="AlphaFoldDB" id="A0AAJ6HXY2"/>
<dbReference type="Gene3D" id="3.20.20.140">
    <property type="entry name" value="Metal-dependent hydrolases"/>
    <property type="match status" value="1"/>
</dbReference>
<organism evidence="3 4">
    <name type="scientific">Micromonospora profundi</name>
    <dbReference type="NCBI Taxonomy" id="1420889"/>
    <lineage>
        <taxon>Bacteria</taxon>
        <taxon>Bacillati</taxon>
        <taxon>Actinomycetota</taxon>
        <taxon>Actinomycetes</taxon>
        <taxon>Micromonosporales</taxon>
        <taxon>Micromonosporaceae</taxon>
        <taxon>Micromonospora</taxon>
    </lineage>
</organism>
<dbReference type="Proteomes" id="UP001235874">
    <property type="component" value="Chromosome"/>
</dbReference>
<dbReference type="Gene3D" id="2.30.40.10">
    <property type="entry name" value="Urease, subunit C, domain 1"/>
    <property type="match status" value="1"/>
</dbReference>
<keyword evidence="1" id="KW-0378">Hydrolase</keyword>
<evidence type="ECO:0000313" key="3">
    <source>
        <dbReference type="EMBL" id="WLS48272.1"/>
    </source>
</evidence>
<evidence type="ECO:0000259" key="2">
    <source>
        <dbReference type="Pfam" id="PF01979"/>
    </source>
</evidence>
<gene>
    <name evidence="3" type="ORF">Q3V37_14180</name>
</gene>
<proteinExistence type="predicted"/>
<sequence length="479" mass="52436">MNELSQCDVLVRGRVITMDANRRVLSDGWVAITDGAIVEVGTGPAPYQPGETWGGADYLVMPGLVNTHTHLVQGCIRSMAEGTKFQERLFGFYYPMTGACDEERSYWSAMTPTLDLLRSGVTTTTDDHFTHANKRSMDGVLRALTDSGIRARAARLLINDPLAVPEELREDIDTALSETDRLAAAFDSETMSVTASSIGITYVSESDLRALYQWTLDKGKQFDIHAPSMMDGAYLKEVRGWEGGSFEWLHSEGMLDKHVIGIHAQHIRPGEAELIARAGATISLVPDMELILGMVTFDSRQYLDAGVTVGIGLDGPVVSYGHNYWLGLRSYLMAQRIGDSARRLTRGDKGNFGDELLFGTAEEALELGTIGGARALGLGDRIGSLEVGKEADLLVIDMSRETTAAPDGALLANLVWSGGPAPDSIDRVVVRGRTMMRRGEPVQVDLKEAVRRANEVQRELFEETGCDSFLRRGSTWQWS</sequence>
<evidence type="ECO:0000313" key="4">
    <source>
        <dbReference type="Proteomes" id="UP001235874"/>
    </source>
</evidence>
<dbReference type="PANTHER" id="PTHR43794">
    <property type="entry name" value="AMINOHYDROLASE SSNA-RELATED"/>
    <property type="match status" value="1"/>
</dbReference>
<keyword evidence="4" id="KW-1185">Reference proteome</keyword>
<dbReference type="SUPFAM" id="SSF51556">
    <property type="entry name" value="Metallo-dependent hydrolases"/>
    <property type="match status" value="1"/>
</dbReference>
<name>A0AAJ6HXY2_9ACTN</name>
<dbReference type="GO" id="GO:0016810">
    <property type="term" value="F:hydrolase activity, acting on carbon-nitrogen (but not peptide) bonds"/>
    <property type="evidence" value="ECO:0007669"/>
    <property type="project" value="InterPro"/>
</dbReference>
<reference evidence="3 4" key="1">
    <citation type="submission" date="2023-07" db="EMBL/GenBank/DDBJ databases">
        <title>Micromonospora profundi TRM 95458 converts glycerol to a new osmotic compound.</title>
        <authorList>
            <person name="Lu D."/>
        </authorList>
    </citation>
    <scope>NUCLEOTIDE SEQUENCE [LARGE SCALE GENOMIC DNA]</scope>
    <source>
        <strain evidence="3 4">TRM95458</strain>
    </source>
</reference>
<dbReference type="KEGG" id="mprn:Q3V37_14180"/>
<dbReference type="PANTHER" id="PTHR43794:SF11">
    <property type="entry name" value="AMIDOHYDROLASE-RELATED DOMAIN-CONTAINING PROTEIN"/>
    <property type="match status" value="1"/>
</dbReference>
<dbReference type="InterPro" id="IPR011059">
    <property type="entry name" value="Metal-dep_hydrolase_composite"/>
</dbReference>
<dbReference type="InterPro" id="IPR050287">
    <property type="entry name" value="MTA/SAH_deaminase"/>
</dbReference>
<feature type="domain" description="Amidohydrolase-related" evidence="2">
    <location>
        <begin position="59"/>
        <end position="434"/>
    </location>
</feature>
<protein>
    <submittedName>
        <fullName evidence="3">Amidohydrolase family protein</fullName>
    </submittedName>
</protein>
<dbReference type="RefSeq" id="WP_053653301.1">
    <property type="nucleotide sequence ID" value="NZ_CP130472.1"/>
</dbReference>
<dbReference type="Pfam" id="PF01979">
    <property type="entry name" value="Amidohydro_1"/>
    <property type="match status" value="1"/>
</dbReference>
<dbReference type="SUPFAM" id="SSF51338">
    <property type="entry name" value="Composite domain of metallo-dependent hydrolases"/>
    <property type="match status" value="1"/>
</dbReference>
<dbReference type="InterPro" id="IPR032466">
    <property type="entry name" value="Metal_Hydrolase"/>
</dbReference>
<evidence type="ECO:0000256" key="1">
    <source>
        <dbReference type="ARBA" id="ARBA00022801"/>
    </source>
</evidence>
<accession>A0AAJ6HXY2</accession>
<dbReference type="InterPro" id="IPR006680">
    <property type="entry name" value="Amidohydro-rel"/>
</dbReference>